<protein>
    <submittedName>
        <fullName evidence="1">Uncharacterized protein</fullName>
    </submittedName>
</protein>
<dbReference type="AlphaFoldDB" id="A0A4R0X992"/>
<gene>
    <name evidence="1" type="ORF">BZM27_24565</name>
</gene>
<accession>A0A4R0X992</accession>
<dbReference type="Proteomes" id="UP000294200">
    <property type="component" value="Unassembled WGS sequence"/>
</dbReference>
<comment type="caution">
    <text evidence="1">The sequence shown here is derived from an EMBL/GenBank/DDBJ whole genome shotgun (WGS) entry which is preliminary data.</text>
</comment>
<dbReference type="EMBL" id="MWML01000096">
    <property type="protein sequence ID" value="TCG06674.1"/>
    <property type="molecule type" value="Genomic_DNA"/>
</dbReference>
<sequence>MPDDIFLHHNFTLLKDFVGTSLKGTIGAAIAYLEMLDLGYVWQGHWEDCVSSMSGDAHPDFIFAKPSTICLVDAKGTTLSADSTAKQEWRRQIYENRAVKLKFGGTADEGRVVATALSETDPAVVVSAYGSWAKPGPTGVKTAPSPGAVASVQRANFIDAFFLVGLSNLAWKLVGRNDVGSLEQGTARLVSLRGEEVYVGPIRMTLALDDQQWIMQPFCRKEVVDAAIRYVSGDRSVPMEHSVREGGLVRSHADDLNATFIDGPDGVGVRFRRVD</sequence>
<proteinExistence type="predicted"/>
<organism evidence="1 2">
    <name type="scientific">Paraburkholderia steynii</name>
    <dbReference type="NCBI Taxonomy" id="1245441"/>
    <lineage>
        <taxon>Bacteria</taxon>
        <taxon>Pseudomonadati</taxon>
        <taxon>Pseudomonadota</taxon>
        <taxon>Betaproteobacteria</taxon>
        <taxon>Burkholderiales</taxon>
        <taxon>Burkholderiaceae</taxon>
        <taxon>Paraburkholderia</taxon>
    </lineage>
</organism>
<evidence type="ECO:0000313" key="2">
    <source>
        <dbReference type="Proteomes" id="UP000294200"/>
    </source>
</evidence>
<reference evidence="1 2" key="1">
    <citation type="submission" date="2017-02" db="EMBL/GenBank/DDBJ databases">
        <title>Paraburkholderia sophoroidis sp. nov. and Paraburkholderia steynii sp. nov. rhizobial symbionts of the fynbos legume Hypocalyptus sophoroides.</title>
        <authorList>
            <person name="Steenkamp E.T."/>
            <person name="Beukes C.W."/>
            <person name="Van Zyl E."/>
            <person name="Avontuur J."/>
            <person name="Chan W.Y."/>
            <person name="Hassen A."/>
            <person name="Palmer M."/>
            <person name="Mthombeni L."/>
            <person name="Phalane F."/>
            <person name="Sereme K."/>
            <person name="Venter S.N."/>
        </authorList>
    </citation>
    <scope>NUCLEOTIDE SEQUENCE [LARGE SCALE GENOMIC DNA]</scope>
    <source>
        <strain evidence="1 2">HC1.1ba</strain>
    </source>
</reference>
<keyword evidence="2" id="KW-1185">Reference proteome</keyword>
<evidence type="ECO:0000313" key="1">
    <source>
        <dbReference type="EMBL" id="TCG06674.1"/>
    </source>
</evidence>
<name>A0A4R0X992_9BURK</name>